<name>A0A327YQQ7_9BACL</name>
<comment type="caution">
    <text evidence="1">The sequence shown here is derived from an EMBL/GenBank/DDBJ whole genome shotgun (WGS) entry which is preliminary data.</text>
</comment>
<protein>
    <recommendedName>
        <fullName evidence="3">AMP-binding enzyme</fullName>
    </recommendedName>
</protein>
<dbReference type="Proteomes" id="UP000248555">
    <property type="component" value="Unassembled WGS sequence"/>
</dbReference>
<accession>A0A327YQQ7</accession>
<dbReference type="AlphaFoldDB" id="A0A327YQQ7"/>
<evidence type="ECO:0000313" key="1">
    <source>
        <dbReference type="EMBL" id="RAK23474.1"/>
    </source>
</evidence>
<sequence>MMNIPLNISTMLERAERFFPKKQVVSRSQSGIVRHTYKEIGERTR</sequence>
<reference evidence="1 2" key="1">
    <citation type="submission" date="2018-06" db="EMBL/GenBank/DDBJ databases">
        <title>Genomic Encyclopedia of Type Strains, Phase III (KMG-III): the genomes of soil and plant-associated and newly described type strains.</title>
        <authorList>
            <person name="Whitman W."/>
        </authorList>
    </citation>
    <scope>NUCLEOTIDE SEQUENCE [LARGE SCALE GENOMIC DNA]</scope>
    <source>
        <strain evidence="1 2">CGMCC 1.8979</strain>
    </source>
</reference>
<organism evidence="1 2">
    <name type="scientific">Paranoxybacillus vitaminiphilus</name>
    <dbReference type="NCBI Taxonomy" id="581036"/>
    <lineage>
        <taxon>Bacteria</taxon>
        <taxon>Bacillati</taxon>
        <taxon>Bacillota</taxon>
        <taxon>Bacilli</taxon>
        <taxon>Bacillales</taxon>
        <taxon>Anoxybacillaceae</taxon>
        <taxon>Paranoxybacillus</taxon>
    </lineage>
</organism>
<dbReference type="EMBL" id="QLMH01000001">
    <property type="protein sequence ID" value="RAK23474.1"/>
    <property type="molecule type" value="Genomic_DNA"/>
</dbReference>
<evidence type="ECO:0000313" key="2">
    <source>
        <dbReference type="Proteomes" id="UP000248555"/>
    </source>
</evidence>
<proteinExistence type="predicted"/>
<gene>
    <name evidence="1" type="ORF">B0I26_101435</name>
</gene>
<evidence type="ECO:0008006" key="3">
    <source>
        <dbReference type="Google" id="ProtNLM"/>
    </source>
</evidence>
<keyword evidence="2" id="KW-1185">Reference proteome</keyword>